<sequence length="216" mass="24300">MSKKIIYKATFIETGQVYIGATGKSLEERMQDHVQKSNKGLGGYFQEAIGTYGPEAFAWEQIDTANDVNEMAAKEKRYIMEYNSNVNGYNSDCGGGVQKNVYQYNMDEGKLVGFYDSLEKAAEAVNSSRKSISNACLGYNVTCRGFYWSYDYTEPFIPDKDQRKKEVCQFKTDGELVAKYISVADAAKETGISKTCIARCCRGEREQSGGFIWKYV</sequence>
<reference evidence="2 3" key="1">
    <citation type="submission" date="2020-08" db="EMBL/GenBank/DDBJ databases">
        <title>Arenibacter gaetbuli sp. nov., isolated from a sand dune.</title>
        <authorList>
            <person name="Park S."/>
            <person name="Yoon J.-H."/>
        </authorList>
    </citation>
    <scope>NUCLEOTIDE SEQUENCE [LARGE SCALE GENOMIC DNA]</scope>
    <source>
        <strain evidence="2 3">BSSL-BM3</strain>
    </source>
</reference>
<dbReference type="SUPFAM" id="SSF64496">
    <property type="entry name" value="DNA-binding domain of intron-encoded endonucleases"/>
    <property type="match status" value="1"/>
</dbReference>
<evidence type="ECO:0000313" key="2">
    <source>
        <dbReference type="EMBL" id="MBC8767357.1"/>
    </source>
</evidence>
<accession>A0ABR7QK62</accession>
<dbReference type="SMART" id="SM00465">
    <property type="entry name" value="GIYc"/>
    <property type="match status" value="1"/>
</dbReference>
<dbReference type="InterPro" id="IPR000305">
    <property type="entry name" value="GIY-YIG_endonuc"/>
</dbReference>
<name>A0ABR7QK62_9FLAO</name>
<dbReference type="Gene3D" id="1.10.10.10">
    <property type="entry name" value="Winged helix-like DNA-binding domain superfamily/Winged helix DNA-binding domain"/>
    <property type="match status" value="2"/>
</dbReference>
<feature type="domain" description="GIY-YIG" evidence="1">
    <location>
        <begin position="3"/>
        <end position="92"/>
    </location>
</feature>
<dbReference type="SMART" id="SM00497">
    <property type="entry name" value="IENR1"/>
    <property type="match status" value="2"/>
</dbReference>
<dbReference type="Proteomes" id="UP000618952">
    <property type="component" value="Unassembled WGS sequence"/>
</dbReference>
<dbReference type="CDD" id="cd10443">
    <property type="entry name" value="GIY-YIG_HE_Tlr8p_PBC-V_like"/>
    <property type="match status" value="1"/>
</dbReference>
<dbReference type="EMBL" id="JACLHY010000003">
    <property type="protein sequence ID" value="MBC8767357.1"/>
    <property type="molecule type" value="Genomic_DNA"/>
</dbReference>
<evidence type="ECO:0000259" key="1">
    <source>
        <dbReference type="SMART" id="SM00465"/>
    </source>
</evidence>
<dbReference type="Pfam" id="PF01541">
    <property type="entry name" value="GIY-YIG"/>
    <property type="match status" value="1"/>
</dbReference>
<evidence type="ECO:0000313" key="3">
    <source>
        <dbReference type="Proteomes" id="UP000618952"/>
    </source>
</evidence>
<gene>
    <name evidence="2" type="ORF">H4O18_05070</name>
</gene>
<proteinExistence type="predicted"/>
<dbReference type="InterPro" id="IPR010896">
    <property type="entry name" value="NUMOD1"/>
</dbReference>
<dbReference type="InterPro" id="IPR003647">
    <property type="entry name" value="Intron_nuc_1_rpt"/>
</dbReference>
<dbReference type="SUPFAM" id="SSF82771">
    <property type="entry name" value="GIY-YIG endonuclease"/>
    <property type="match status" value="1"/>
</dbReference>
<keyword evidence="3" id="KW-1185">Reference proteome</keyword>
<organism evidence="2 3">
    <name type="scientific">Arenibacter arenosicollis</name>
    <dbReference type="NCBI Taxonomy" id="2762274"/>
    <lineage>
        <taxon>Bacteria</taxon>
        <taxon>Pseudomonadati</taxon>
        <taxon>Bacteroidota</taxon>
        <taxon>Flavobacteriia</taxon>
        <taxon>Flavobacteriales</taxon>
        <taxon>Flavobacteriaceae</taxon>
        <taxon>Arenibacter</taxon>
    </lineage>
</organism>
<dbReference type="InterPro" id="IPR035901">
    <property type="entry name" value="GIY-YIG_endonuc_sf"/>
</dbReference>
<dbReference type="Gene3D" id="3.40.1440.10">
    <property type="entry name" value="GIY-YIG endonuclease"/>
    <property type="match status" value="1"/>
</dbReference>
<dbReference type="InterPro" id="IPR036388">
    <property type="entry name" value="WH-like_DNA-bd_sf"/>
</dbReference>
<dbReference type="Pfam" id="PF07453">
    <property type="entry name" value="NUMOD1"/>
    <property type="match status" value="2"/>
</dbReference>
<dbReference type="RefSeq" id="WP_187582063.1">
    <property type="nucleotide sequence ID" value="NZ_JACLHY010000003.1"/>
</dbReference>
<protein>
    <submittedName>
        <fullName evidence="2">GIY-YIG nuclease family protein</fullName>
    </submittedName>
</protein>
<comment type="caution">
    <text evidence="2">The sequence shown here is derived from an EMBL/GenBank/DDBJ whole genome shotgun (WGS) entry which is preliminary data.</text>
</comment>